<dbReference type="AlphaFoldDB" id="A0A183LYC5"/>
<dbReference type="EMBL" id="UZAI01003946">
    <property type="protein sequence ID" value="VDO83335.1"/>
    <property type="molecule type" value="Genomic_DNA"/>
</dbReference>
<protein>
    <submittedName>
        <fullName evidence="1">Uncharacterized protein</fullName>
    </submittedName>
</protein>
<evidence type="ECO:0000313" key="2">
    <source>
        <dbReference type="Proteomes" id="UP000277204"/>
    </source>
</evidence>
<proteinExistence type="predicted"/>
<gene>
    <name evidence="1" type="ORF">SMRZ_LOCUS8800</name>
</gene>
<sequence length="139" mass="16511">MEEEIRKKHWKWIGHTLRKSSNCVTGQAFTWNPQGHRKSGRPKNTLHREMEIDMKKMNKNCMELEKKAEDRASWKMLVGGLCSIGSNRRKISECMSTDIYNEKKDDKFKMQQIFERKCFPKSDRIYANNTAVIKIFHID</sequence>
<keyword evidence="2" id="KW-1185">Reference proteome</keyword>
<evidence type="ECO:0000313" key="1">
    <source>
        <dbReference type="EMBL" id="VDO83335.1"/>
    </source>
</evidence>
<dbReference type="Proteomes" id="UP000277204">
    <property type="component" value="Unassembled WGS sequence"/>
</dbReference>
<name>A0A183LYC5_9TREM</name>
<accession>A0A183LYC5</accession>
<organism evidence="1 2">
    <name type="scientific">Schistosoma margrebowiei</name>
    <dbReference type="NCBI Taxonomy" id="48269"/>
    <lineage>
        <taxon>Eukaryota</taxon>
        <taxon>Metazoa</taxon>
        <taxon>Spiralia</taxon>
        <taxon>Lophotrochozoa</taxon>
        <taxon>Platyhelminthes</taxon>
        <taxon>Trematoda</taxon>
        <taxon>Digenea</taxon>
        <taxon>Strigeidida</taxon>
        <taxon>Schistosomatoidea</taxon>
        <taxon>Schistosomatidae</taxon>
        <taxon>Schistosoma</taxon>
    </lineage>
</organism>
<reference evidence="1 2" key="1">
    <citation type="submission" date="2018-11" db="EMBL/GenBank/DDBJ databases">
        <authorList>
            <consortium name="Pathogen Informatics"/>
        </authorList>
    </citation>
    <scope>NUCLEOTIDE SEQUENCE [LARGE SCALE GENOMIC DNA]</scope>
    <source>
        <strain evidence="1 2">Zambia</strain>
    </source>
</reference>